<dbReference type="GO" id="GO:0051607">
    <property type="term" value="P:defense response to virus"/>
    <property type="evidence" value="ECO:0007669"/>
    <property type="project" value="UniProtKB-UniRule"/>
</dbReference>
<dbReference type="Gene3D" id="1.20.120.920">
    <property type="entry name" value="CRISPR-associated endonuclease Cas1, C-terminal domain"/>
    <property type="match status" value="1"/>
</dbReference>
<name>A0A0X8XYS6_9EURY</name>
<dbReference type="NCBIfam" id="TIGR00287">
    <property type="entry name" value="cas1"/>
    <property type="match status" value="1"/>
</dbReference>
<evidence type="ECO:0000256" key="7">
    <source>
        <dbReference type="ARBA" id="ARBA00023004"/>
    </source>
</evidence>
<dbReference type="OMA" id="FAYCPRL"/>
<comment type="similarity">
    <text evidence="13">Belongs to the CRISPR-associated endonuclease Cas1 family.</text>
</comment>
<dbReference type="InterPro" id="IPR022765">
    <property type="entry name" value="Dna2/Cas4_DUF83"/>
</dbReference>
<evidence type="ECO:0000256" key="6">
    <source>
        <dbReference type="ARBA" id="ARBA00022842"/>
    </source>
</evidence>
<dbReference type="GO" id="GO:0051536">
    <property type="term" value="F:iron-sulfur cluster binding"/>
    <property type="evidence" value="ECO:0007669"/>
    <property type="project" value="UniProtKB-KW"/>
</dbReference>
<dbReference type="GeneID" id="27138711"/>
<feature type="domain" description="DUF83" evidence="14">
    <location>
        <begin position="20"/>
        <end position="202"/>
    </location>
</feature>
<keyword evidence="5" id="KW-0269">Exonuclease</keyword>
<keyword evidence="9 13" id="KW-0051">Antiviral defense</keyword>
<comment type="function">
    <text evidence="13">CRISPR (clustered regularly interspaced short palindromic repeat), is an adaptive immune system that provides protection against mobile genetic elements (viruses, transposable elements and conjugative plasmids). CRISPR clusters contain spacers, sequences complementary to antecedent mobile elements, and target invading nucleic acids. CRISPR clusters are transcribed and processed into CRISPR RNA (crRNA). Acts as a dsDNA endonuclease. Involved in the integration of spacer DNA into the CRISPR cassette.</text>
</comment>
<evidence type="ECO:0000256" key="11">
    <source>
        <dbReference type="ARBA" id="ARBA00023211"/>
    </source>
</evidence>
<dbReference type="PANTHER" id="PTHR34353">
    <property type="entry name" value="CRISPR-ASSOCIATED ENDONUCLEASE CAS1 1"/>
    <property type="match status" value="1"/>
</dbReference>
<dbReference type="PANTHER" id="PTHR34353:SF2">
    <property type="entry name" value="CRISPR-ASSOCIATED ENDONUCLEASE CAS1 1"/>
    <property type="match status" value="1"/>
</dbReference>
<evidence type="ECO:0000256" key="4">
    <source>
        <dbReference type="ARBA" id="ARBA00022801"/>
    </source>
</evidence>
<dbReference type="Gene3D" id="3.100.10.20">
    <property type="entry name" value="CRISPR-associated endonuclease Cas1, N-terminal domain"/>
    <property type="match status" value="1"/>
</dbReference>
<evidence type="ECO:0000256" key="5">
    <source>
        <dbReference type="ARBA" id="ARBA00022839"/>
    </source>
</evidence>
<comment type="subunit">
    <text evidence="13">Homodimer, forms a heterotetramer with a Cas2 homodimer.</text>
</comment>
<evidence type="ECO:0000313" key="16">
    <source>
        <dbReference type="Proteomes" id="UP000069850"/>
    </source>
</evidence>
<dbReference type="EC" id="3.1.-.-" evidence="13"/>
<dbReference type="OrthoDB" id="2216at2157"/>
<feature type="binding site" evidence="13">
    <location>
        <position position="453"/>
    </location>
    <ligand>
        <name>Mn(2+)</name>
        <dbReference type="ChEBI" id="CHEBI:29035"/>
    </ligand>
</feature>
<evidence type="ECO:0000256" key="10">
    <source>
        <dbReference type="ARBA" id="ARBA00023125"/>
    </source>
</evidence>
<evidence type="ECO:0000259" key="14">
    <source>
        <dbReference type="Pfam" id="PF01930"/>
    </source>
</evidence>
<keyword evidence="8" id="KW-0411">Iron-sulfur</keyword>
<keyword evidence="7" id="KW-0408">Iron</keyword>
<dbReference type="Pfam" id="PF01930">
    <property type="entry name" value="Cas_Cas4"/>
    <property type="match status" value="1"/>
</dbReference>
<accession>A0A0X8XYS6</accession>
<evidence type="ECO:0000256" key="8">
    <source>
        <dbReference type="ARBA" id="ARBA00023014"/>
    </source>
</evidence>
<dbReference type="InterPro" id="IPR011604">
    <property type="entry name" value="PDDEXK-like_dom_sf"/>
</dbReference>
<dbReference type="NCBIfam" id="TIGR00372">
    <property type="entry name" value="cas4"/>
    <property type="match status" value="1"/>
</dbReference>
<evidence type="ECO:0000313" key="15">
    <source>
        <dbReference type="EMBL" id="CVK34478.1"/>
    </source>
</evidence>
<dbReference type="GO" id="GO:0004519">
    <property type="term" value="F:endonuclease activity"/>
    <property type="evidence" value="ECO:0007669"/>
    <property type="project" value="UniProtKB-UniRule"/>
</dbReference>
<dbReference type="CDD" id="cd09634">
    <property type="entry name" value="Cas1_I-II-III"/>
    <property type="match status" value="1"/>
</dbReference>
<evidence type="ECO:0000256" key="9">
    <source>
        <dbReference type="ARBA" id="ARBA00023118"/>
    </source>
</evidence>
<dbReference type="GeneID" id="13354515"/>
<dbReference type="InterPro" id="IPR050646">
    <property type="entry name" value="Cas1"/>
</dbReference>
<evidence type="ECO:0000256" key="2">
    <source>
        <dbReference type="ARBA" id="ARBA00022723"/>
    </source>
</evidence>
<dbReference type="GO" id="GO:0003677">
    <property type="term" value="F:DNA binding"/>
    <property type="evidence" value="ECO:0007669"/>
    <property type="project" value="UniProtKB-KW"/>
</dbReference>
<dbReference type="GO" id="GO:0004527">
    <property type="term" value="F:exonuclease activity"/>
    <property type="evidence" value="ECO:0007669"/>
    <property type="project" value="UniProtKB-KW"/>
</dbReference>
<dbReference type="InterPro" id="IPR042206">
    <property type="entry name" value="CRISPR-assoc_Cas1_C"/>
</dbReference>
<dbReference type="HAMAP" id="MF_01470">
    <property type="entry name" value="Cas1"/>
    <property type="match status" value="1"/>
</dbReference>
<comment type="cofactor">
    <cofactor evidence="13">
        <name>Mg(2+)</name>
        <dbReference type="ChEBI" id="CHEBI:18420"/>
    </cofactor>
    <cofactor evidence="13">
        <name>Mn(2+)</name>
        <dbReference type="ChEBI" id="CHEBI:29035"/>
    </cofactor>
</comment>
<dbReference type="RefSeq" id="WP_014868359.1">
    <property type="nucleotide sequence ID" value="NZ_LT158599.1"/>
</dbReference>
<reference evidence="15 16" key="1">
    <citation type="submission" date="2016-01" db="EMBL/GenBank/DDBJ databases">
        <authorList>
            <person name="Manzoor S."/>
        </authorList>
    </citation>
    <scope>NUCLEOTIDE SEQUENCE [LARGE SCALE GENOMIC DNA]</scope>
    <source>
        <strain evidence="15">Methanoculleus sp MAB1</strain>
    </source>
</reference>
<feature type="binding site" evidence="13">
    <location>
        <position position="468"/>
    </location>
    <ligand>
        <name>Mn(2+)</name>
        <dbReference type="ChEBI" id="CHEBI:29035"/>
    </ligand>
</feature>
<dbReference type="KEGG" id="mema:MMAB1_3265"/>
<evidence type="ECO:0000256" key="12">
    <source>
        <dbReference type="ARBA" id="ARBA00033996"/>
    </source>
</evidence>
<keyword evidence="10 13" id="KW-0238">DNA-binding</keyword>
<dbReference type="GO" id="GO:0043571">
    <property type="term" value="P:maintenance of CRISPR repeat elements"/>
    <property type="evidence" value="ECO:0007669"/>
    <property type="project" value="UniProtKB-UniRule"/>
</dbReference>
<proteinExistence type="inferred from homology"/>
<dbReference type="Pfam" id="PF01867">
    <property type="entry name" value="Cas_Cas1"/>
    <property type="match status" value="1"/>
</dbReference>
<dbReference type="EMBL" id="LT158599">
    <property type="protein sequence ID" value="CVK34478.1"/>
    <property type="molecule type" value="Genomic_DNA"/>
</dbReference>
<sequence length="561" mass="63256">MRGDVRQDGGWVPDLIPARMLNEFAYCPRLCYIEWVQGEFVDSVDTVDGRFQHRRVDLEAGVVPTDDEIHETFHARSVYLSGPEVGITCRIDLLEGEGKKVTPVDYKRGTAPNVPEGAYEPERVQLCAQGLVLRENGFDCSEGVIYFVTSKQKVSVPFDDLLVRRTRDLIDTLRKVAREGEIPPPLEGSAKCVRCSLAGICLPDEVNFLREMEKEEDEVKTARRLVPSRDDQVPVYVVGHGQMVKKRGDRLEFWSKGDKVGEAKLREVAQLSLYGGVGITTPALADLLQRGVPICHYSHGGWFYGISQGNTHKNVELRIRQFDRAGDSTKSLKIARSFVSGKIRNSRTLIRRNDPAPPKKVLTSLNRLAREAEVAESAESLLGIEGAAAQIYFSRFNNLLKSGEVSFSFENRNKRPPKDPVNAVLSYLYGVMVKEFFITLLAVGFDPYLGFYHRPRYGRPALALDLMEEFRPLIADSVTITLFNNGELTEKDFICRGLGVSLNQKGKKTVISGYERRMTSEITHPIFGYRVSYRRILEVQARLLARVILGEIQEYPPFCTR</sequence>
<keyword evidence="3 13" id="KW-0255">Endonuclease</keyword>
<dbReference type="AlphaFoldDB" id="A0A0X8XYS6"/>
<feature type="binding site" evidence="13">
    <location>
        <position position="385"/>
    </location>
    <ligand>
        <name>Mn(2+)</name>
        <dbReference type="ChEBI" id="CHEBI:29035"/>
    </ligand>
</feature>
<keyword evidence="1 13" id="KW-0540">Nuclease</keyword>
<keyword evidence="2 13" id="KW-0479">Metal-binding</keyword>
<dbReference type="GO" id="GO:0046872">
    <property type="term" value="F:metal ion binding"/>
    <property type="evidence" value="ECO:0007669"/>
    <property type="project" value="UniProtKB-UniRule"/>
</dbReference>
<comment type="catalytic activity">
    <reaction evidence="12">
        <text>exonucleolytic cleavage in the 5'- to 3'-direction to yield nucleoside 3'-phosphates.</text>
        <dbReference type="EC" id="3.1.12.1"/>
    </reaction>
</comment>
<protein>
    <recommendedName>
        <fullName evidence="13">CRISPR-associated endonuclease Cas1</fullName>
        <ecNumber evidence="13">3.1.-.-</ecNumber>
    </recommendedName>
</protein>
<dbReference type="InterPro" id="IPR013343">
    <property type="entry name" value="CRISPR-assoc_prot_Cas4"/>
</dbReference>
<keyword evidence="4 13" id="KW-0378">Hydrolase</keyword>
<keyword evidence="6 13" id="KW-0460">Magnesium</keyword>
<evidence type="ECO:0000256" key="1">
    <source>
        <dbReference type="ARBA" id="ARBA00022722"/>
    </source>
</evidence>
<evidence type="ECO:0000256" key="3">
    <source>
        <dbReference type="ARBA" id="ARBA00022759"/>
    </source>
</evidence>
<organism evidence="15 16">
    <name type="scientific">Methanoculleus bourgensis</name>
    <dbReference type="NCBI Taxonomy" id="83986"/>
    <lineage>
        <taxon>Archaea</taxon>
        <taxon>Methanobacteriati</taxon>
        <taxon>Methanobacteriota</taxon>
        <taxon>Stenosarchaea group</taxon>
        <taxon>Methanomicrobia</taxon>
        <taxon>Methanomicrobiales</taxon>
        <taxon>Methanomicrobiaceae</taxon>
        <taxon>Methanoculleus</taxon>
    </lineage>
</organism>
<gene>
    <name evidence="15" type="primary">cas4-cas</name>
    <name evidence="13" type="synonym">cas1</name>
    <name evidence="15" type="ORF">MMAB1_3265</name>
</gene>
<dbReference type="Proteomes" id="UP000069850">
    <property type="component" value="Chromosome 1"/>
</dbReference>
<dbReference type="InterPro" id="IPR002729">
    <property type="entry name" value="CRISPR-assoc_Cas1"/>
</dbReference>
<evidence type="ECO:0000256" key="13">
    <source>
        <dbReference type="HAMAP-Rule" id="MF_01470"/>
    </source>
</evidence>
<dbReference type="InterPro" id="IPR042211">
    <property type="entry name" value="CRISPR-assoc_Cas1_N"/>
</dbReference>
<dbReference type="Gene3D" id="3.90.320.10">
    <property type="match status" value="1"/>
</dbReference>
<keyword evidence="11 13" id="KW-0464">Manganese</keyword>